<keyword evidence="1 6" id="KW-0808">Transferase</keyword>
<dbReference type="SMART" id="SM00450">
    <property type="entry name" value="RHOD"/>
    <property type="match status" value="1"/>
</dbReference>
<dbReference type="InterPro" id="IPR000594">
    <property type="entry name" value="ThiF_NAD_FAD-bd"/>
</dbReference>
<gene>
    <name evidence="6" type="primary">moeB</name>
    <name evidence="6" type="ORF">FNH21_02440</name>
</gene>
<comment type="caution">
    <text evidence="6">The sequence shown here is derived from an EMBL/GenBank/DDBJ whole genome shotgun (WGS) entry which is preliminary data.</text>
</comment>
<dbReference type="FunFam" id="3.40.50.720:FF:000033">
    <property type="entry name" value="Adenylyltransferase and sulfurtransferase MOCS3"/>
    <property type="match status" value="1"/>
</dbReference>
<dbReference type="SUPFAM" id="SSF69572">
    <property type="entry name" value="Activating enzymes of the ubiquitin-like proteins"/>
    <property type="match status" value="1"/>
</dbReference>
<sequence>MGAPSGPSVGARSGTPSTAVSGLPPLVEPAAGLTAEETLRYSRHLIIPGFGMEAQLRLKNARVLVIGAGGLGSPALLYLAAAGVGLLGIVDDDDVELSNLQRQVIHGMGDLGRSKAESARASILELNPLVDVVMHEERLDRGNALELFSQYDLIIDGTDNFATRYLVNDAAAILGKPYVWGSILRFDGQVSVFWQGHGPTYRDLYPEAPPPGSVPSCAEGGVLGVLCAQIGSVMVNEAIKLITGVGTTLLGRVLVFNALDMSWRELRVRPDPSAERITELIDYEQFCGLPSLGSGGDRAAGKGEDAPVPLVTVDELAELLAARSAGSADFDLLDVRNPEEYAIVGIDGARLVPQHLILDGEERIDAARPVIVHCKSGVRSAAVVRFLRAQGHPDARSVQGGILEWVSRIEPGKPSY</sequence>
<evidence type="ECO:0000259" key="5">
    <source>
        <dbReference type="PROSITE" id="PS50206"/>
    </source>
</evidence>
<dbReference type="AlphaFoldDB" id="A0A7X1NMN5"/>
<organism evidence="6 7">
    <name type="scientific">Arthrobacter bussei</name>
    <dbReference type="NCBI Taxonomy" id="2594179"/>
    <lineage>
        <taxon>Bacteria</taxon>
        <taxon>Bacillati</taxon>
        <taxon>Actinomycetota</taxon>
        <taxon>Actinomycetes</taxon>
        <taxon>Micrococcales</taxon>
        <taxon>Micrococcaceae</taxon>
        <taxon>Arthrobacter</taxon>
    </lineage>
</organism>
<dbReference type="CDD" id="cd00158">
    <property type="entry name" value="RHOD"/>
    <property type="match status" value="1"/>
</dbReference>
<dbReference type="GO" id="GO:0004792">
    <property type="term" value="F:thiosulfate-cyanide sulfurtransferase activity"/>
    <property type="evidence" value="ECO:0007669"/>
    <property type="project" value="TreeGrafter"/>
</dbReference>
<dbReference type="Gene3D" id="3.40.50.720">
    <property type="entry name" value="NAD(P)-binding Rossmann-like Domain"/>
    <property type="match status" value="1"/>
</dbReference>
<reference evidence="7" key="1">
    <citation type="submission" date="2019-07" db="EMBL/GenBank/DDBJ databases">
        <title>Arthrobacter KR32 sp. nov., isolated from mountain cheese made of cows milk.</title>
        <authorList>
            <person name="Flegler A."/>
        </authorList>
    </citation>
    <scope>NUCLEOTIDE SEQUENCE [LARGE SCALE GENOMIC DNA]</scope>
    <source>
        <strain evidence="7">KR32</strain>
    </source>
</reference>
<dbReference type="InterPro" id="IPR035985">
    <property type="entry name" value="Ubiquitin-activating_enz"/>
</dbReference>
<dbReference type="Gene3D" id="3.40.250.10">
    <property type="entry name" value="Rhodanese-like domain"/>
    <property type="match status" value="1"/>
</dbReference>
<keyword evidence="6" id="KW-0548">Nucleotidyltransferase</keyword>
<evidence type="ECO:0000256" key="4">
    <source>
        <dbReference type="SAM" id="MobiDB-lite"/>
    </source>
</evidence>
<dbReference type="CDD" id="cd00757">
    <property type="entry name" value="ThiF_MoeB_HesA_family"/>
    <property type="match status" value="1"/>
</dbReference>
<dbReference type="InterPro" id="IPR036873">
    <property type="entry name" value="Rhodanese-like_dom_sf"/>
</dbReference>
<dbReference type="GO" id="GO:0008146">
    <property type="term" value="F:sulfotransferase activity"/>
    <property type="evidence" value="ECO:0007669"/>
    <property type="project" value="TreeGrafter"/>
</dbReference>
<keyword evidence="2" id="KW-0547">Nucleotide-binding</keyword>
<dbReference type="GO" id="GO:0008641">
    <property type="term" value="F:ubiquitin-like modifier activating enzyme activity"/>
    <property type="evidence" value="ECO:0007669"/>
    <property type="project" value="InterPro"/>
</dbReference>
<keyword evidence="7" id="KW-1185">Reference proteome</keyword>
<dbReference type="Pfam" id="PF00581">
    <property type="entry name" value="Rhodanese"/>
    <property type="match status" value="1"/>
</dbReference>
<dbReference type="InterPro" id="IPR001763">
    <property type="entry name" value="Rhodanese-like_dom"/>
</dbReference>
<dbReference type="Proteomes" id="UP000326464">
    <property type="component" value="Unassembled WGS sequence"/>
</dbReference>
<accession>A0A7X1NMN5</accession>
<feature type="region of interest" description="Disordered" evidence="4">
    <location>
        <begin position="1"/>
        <end position="25"/>
    </location>
</feature>
<dbReference type="NCBIfam" id="NF004281">
    <property type="entry name" value="PRK05690.1"/>
    <property type="match status" value="1"/>
</dbReference>
<evidence type="ECO:0000313" key="7">
    <source>
        <dbReference type="Proteomes" id="UP000326464"/>
    </source>
</evidence>
<dbReference type="RefSeq" id="WP_152813866.1">
    <property type="nucleotide sequence ID" value="NZ_VJXX01000001.1"/>
</dbReference>
<name>A0A7X1NMN5_9MICC</name>
<evidence type="ECO:0000256" key="3">
    <source>
        <dbReference type="ARBA" id="ARBA00022840"/>
    </source>
</evidence>
<proteinExistence type="predicted"/>
<evidence type="ECO:0000256" key="2">
    <source>
        <dbReference type="ARBA" id="ARBA00022741"/>
    </source>
</evidence>
<evidence type="ECO:0000313" key="6">
    <source>
        <dbReference type="EMBL" id="MPY09589.1"/>
    </source>
</evidence>
<dbReference type="InterPro" id="IPR045886">
    <property type="entry name" value="ThiF/MoeB/HesA"/>
</dbReference>
<keyword evidence="3" id="KW-0067">ATP-binding</keyword>
<dbReference type="PROSITE" id="PS50206">
    <property type="entry name" value="RHODANESE_3"/>
    <property type="match status" value="1"/>
</dbReference>
<dbReference type="PANTHER" id="PTHR10953:SF102">
    <property type="entry name" value="ADENYLYLTRANSFERASE AND SULFURTRANSFERASE MOCS3"/>
    <property type="match status" value="1"/>
</dbReference>
<feature type="domain" description="Rhodanese" evidence="5">
    <location>
        <begin position="326"/>
        <end position="414"/>
    </location>
</feature>
<protein>
    <submittedName>
        <fullName evidence="6">Molybdopterin-synthase adenylyltransferase MoeB</fullName>
    </submittedName>
</protein>
<dbReference type="Pfam" id="PF00899">
    <property type="entry name" value="ThiF"/>
    <property type="match status" value="1"/>
</dbReference>
<dbReference type="PANTHER" id="PTHR10953">
    <property type="entry name" value="UBIQUITIN-ACTIVATING ENZYME E1"/>
    <property type="match status" value="1"/>
</dbReference>
<dbReference type="GO" id="GO:0016779">
    <property type="term" value="F:nucleotidyltransferase activity"/>
    <property type="evidence" value="ECO:0007669"/>
    <property type="project" value="UniProtKB-KW"/>
</dbReference>
<dbReference type="GO" id="GO:0005524">
    <property type="term" value="F:ATP binding"/>
    <property type="evidence" value="ECO:0007669"/>
    <property type="project" value="UniProtKB-KW"/>
</dbReference>
<dbReference type="EMBL" id="VJXX01000001">
    <property type="protein sequence ID" value="MPY09589.1"/>
    <property type="molecule type" value="Genomic_DNA"/>
</dbReference>
<dbReference type="GO" id="GO:0005829">
    <property type="term" value="C:cytosol"/>
    <property type="evidence" value="ECO:0007669"/>
    <property type="project" value="TreeGrafter"/>
</dbReference>
<evidence type="ECO:0000256" key="1">
    <source>
        <dbReference type="ARBA" id="ARBA00022679"/>
    </source>
</evidence>
<dbReference type="OrthoDB" id="9804286at2"/>